<keyword evidence="3" id="KW-1185">Reference proteome</keyword>
<feature type="transmembrane region" description="Helical" evidence="1">
    <location>
        <begin position="24"/>
        <end position="45"/>
    </location>
</feature>
<protein>
    <recommendedName>
        <fullName evidence="4">Archaic translocase of outer membrane 12 kDa subunit</fullName>
    </recommendedName>
</protein>
<dbReference type="OrthoDB" id="270044at2759"/>
<evidence type="ECO:0000313" key="3">
    <source>
        <dbReference type="Proteomes" id="UP000192257"/>
    </source>
</evidence>
<organism evidence="2 3">
    <name type="scientific">Trypanosoma theileri</name>
    <dbReference type="NCBI Taxonomy" id="67003"/>
    <lineage>
        <taxon>Eukaryota</taxon>
        <taxon>Discoba</taxon>
        <taxon>Euglenozoa</taxon>
        <taxon>Kinetoplastea</taxon>
        <taxon>Metakinetoplastina</taxon>
        <taxon>Trypanosomatida</taxon>
        <taxon>Trypanosomatidae</taxon>
        <taxon>Trypanosoma</taxon>
    </lineage>
</organism>
<proteinExistence type="predicted"/>
<evidence type="ECO:0000256" key="1">
    <source>
        <dbReference type="SAM" id="Phobius"/>
    </source>
</evidence>
<keyword evidence="1" id="KW-0812">Transmembrane</keyword>
<keyword evidence="1" id="KW-1133">Transmembrane helix</keyword>
<accession>A0A1X0NS16</accession>
<dbReference type="VEuPathDB" id="TriTrypDB:TM35_000252060"/>
<dbReference type="RefSeq" id="XP_028880976.1">
    <property type="nucleotide sequence ID" value="XM_029027797.1"/>
</dbReference>
<comment type="caution">
    <text evidence="2">The sequence shown here is derived from an EMBL/GenBank/DDBJ whole genome shotgun (WGS) entry which is preliminary data.</text>
</comment>
<evidence type="ECO:0008006" key="4">
    <source>
        <dbReference type="Google" id="ProtNLM"/>
    </source>
</evidence>
<sequence length="104" mass="11700">MMIDSGAARNESRWAAPWRFLKSYVSHVGAAYLDFAAPMALFFVFNMAMDMQDPERFGLLWMHYAGVEDEQQREVKFPAYEPGSAPQQKRVAAATATEYVASVA</sequence>
<dbReference type="EMBL" id="NBCO01000025">
    <property type="protein sequence ID" value="ORC86910.1"/>
    <property type="molecule type" value="Genomic_DNA"/>
</dbReference>
<gene>
    <name evidence="2" type="ORF">TM35_000252060</name>
</gene>
<reference evidence="2 3" key="1">
    <citation type="submission" date="2017-03" db="EMBL/GenBank/DDBJ databases">
        <title>An alternative strategy for trypanosome survival in the mammalian bloodstream revealed through genome and transcriptome analysis of the ubiquitous bovine parasite Trypanosoma (Megatrypanum) theileri.</title>
        <authorList>
            <person name="Kelly S."/>
            <person name="Ivens A."/>
            <person name="Mott A."/>
            <person name="O'Neill E."/>
            <person name="Emms D."/>
            <person name="Macleod O."/>
            <person name="Voorheis P."/>
            <person name="Matthews J."/>
            <person name="Matthews K."/>
            <person name="Carrington M."/>
        </authorList>
    </citation>
    <scope>NUCLEOTIDE SEQUENCE [LARGE SCALE GENOMIC DNA]</scope>
    <source>
        <strain evidence="2">Edinburgh</strain>
    </source>
</reference>
<dbReference type="AlphaFoldDB" id="A0A1X0NS16"/>
<name>A0A1X0NS16_9TRYP</name>
<dbReference type="GeneID" id="39987577"/>
<keyword evidence="1" id="KW-0472">Membrane</keyword>
<dbReference type="Proteomes" id="UP000192257">
    <property type="component" value="Unassembled WGS sequence"/>
</dbReference>
<evidence type="ECO:0000313" key="2">
    <source>
        <dbReference type="EMBL" id="ORC86910.1"/>
    </source>
</evidence>